<reference evidence="2 3" key="2">
    <citation type="journal article" date="2017" name="Front. Plant Sci.">
        <title>Gene Classification and Mining of Molecular Markers Useful in Red Clover (Trifolium pratense) Breeding.</title>
        <authorList>
            <person name="Istvanek J."/>
            <person name="Dluhosova J."/>
            <person name="Dluhos P."/>
            <person name="Patkova L."/>
            <person name="Nedelnik J."/>
            <person name="Repkova J."/>
        </authorList>
    </citation>
    <scope>NUCLEOTIDE SEQUENCE [LARGE SCALE GENOMIC DNA]</scope>
    <source>
        <strain evidence="3">cv. Tatra</strain>
        <tissue evidence="2">Young leaves</tissue>
    </source>
</reference>
<name>A0A2K3KF57_TRIPR</name>
<evidence type="ECO:0000313" key="2">
    <source>
        <dbReference type="EMBL" id="PNX64937.1"/>
    </source>
</evidence>
<dbReference type="AlphaFoldDB" id="A0A2K3KF57"/>
<feature type="coiled-coil region" evidence="1">
    <location>
        <begin position="6"/>
        <end position="59"/>
    </location>
</feature>
<organism evidence="2 3">
    <name type="scientific">Trifolium pratense</name>
    <name type="common">Red clover</name>
    <dbReference type="NCBI Taxonomy" id="57577"/>
    <lineage>
        <taxon>Eukaryota</taxon>
        <taxon>Viridiplantae</taxon>
        <taxon>Streptophyta</taxon>
        <taxon>Embryophyta</taxon>
        <taxon>Tracheophyta</taxon>
        <taxon>Spermatophyta</taxon>
        <taxon>Magnoliopsida</taxon>
        <taxon>eudicotyledons</taxon>
        <taxon>Gunneridae</taxon>
        <taxon>Pentapetalae</taxon>
        <taxon>rosids</taxon>
        <taxon>fabids</taxon>
        <taxon>Fabales</taxon>
        <taxon>Fabaceae</taxon>
        <taxon>Papilionoideae</taxon>
        <taxon>50 kb inversion clade</taxon>
        <taxon>NPAAA clade</taxon>
        <taxon>Hologalegina</taxon>
        <taxon>IRL clade</taxon>
        <taxon>Trifolieae</taxon>
        <taxon>Trifolium</taxon>
    </lineage>
</organism>
<dbReference type="Proteomes" id="UP000236291">
    <property type="component" value="Unassembled WGS sequence"/>
</dbReference>
<sequence>MVDDNLADIEKRYSETKTKLEEDIQKLKKDQEGEAERLKKEYEEKLAKVKESYAASETKLKENAAAQDEKILKLSKERDEVVLSAGTLGDEKARLENNVTELQLYAANQYDEGFSFAIEQVKLLFPDLDAGRLGEADAMNRIVDGKLVPYVPPE</sequence>
<comment type="caution">
    <text evidence="2">The sequence shown here is derived from an EMBL/GenBank/DDBJ whole genome shotgun (WGS) entry which is preliminary data.</text>
</comment>
<gene>
    <name evidence="2" type="ORF">L195_g054280</name>
</gene>
<proteinExistence type="predicted"/>
<evidence type="ECO:0000313" key="3">
    <source>
        <dbReference type="Proteomes" id="UP000236291"/>
    </source>
</evidence>
<keyword evidence="1" id="KW-0175">Coiled coil</keyword>
<accession>A0A2K3KF57</accession>
<reference evidence="2 3" key="1">
    <citation type="journal article" date="2014" name="Am. J. Bot.">
        <title>Genome assembly and annotation for red clover (Trifolium pratense; Fabaceae).</title>
        <authorList>
            <person name="Istvanek J."/>
            <person name="Jaros M."/>
            <person name="Krenek A."/>
            <person name="Repkova J."/>
        </authorList>
    </citation>
    <scope>NUCLEOTIDE SEQUENCE [LARGE SCALE GENOMIC DNA]</scope>
    <source>
        <strain evidence="3">cv. Tatra</strain>
        <tissue evidence="2">Young leaves</tissue>
    </source>
</reference>
<evidence type="ECO:0000256" key="1">
    <source>
        <dbReference type="SAM" id="Coils"/>
    </source>
</evidence>
<protein>
    <submittedName>
        <fullName evidence="2">Uncharacterized protein</fullName>
    </submittedName>
</protein>
<dbReference type="EMBL" id="ASHM01094297">
    <property type="protein sequence ID" value="PNX64937.1"/>
    <property type="molecule type" value="Genomic_DNA"/>
</dbReference>